<gene>
    <name evidence="2" type="ORF">DW916_12610</name>
</gene>
<dbReference type="SUPFAM" id="SSF52540">
    <property type="entry name" value="P-loop containing nucleoside triphosphate hydrolases"/>
    <property type="match status" value="1"/>
</dbReference>
<dbReference type="Proteomes" id="UP000284990">
    <property type="component" value="Unassembled WGS sequence"/>
</dbReference>
<dbReference type="RefSeq" id="WP_118191465.1">
    <property type="nucleotide sequence ID" value="NZ_QSFW01000031.1"/>
</dbReference>
<dbReference type="Pfam" id="PF20720">
    <property type="entry name" value="nSTAND3"/>
    <property type="match status" value="1"/>
</dbReference>
<evidence type="ECO:0000259" key="1">
    <source>
        <dbReference type="Pfam" id="PF20720"/>
    </source>
</evidence>
<protein>
    <submittedName>
        <fullName evidence="2">ATP-binding protein</fullName>
    </submittedName>
</protein>
<evidence type="ECO:0000313" key="2">
    <source>
        <dbReference type="EMBL" id="RHA83493.1"/>
    </source>
</evidence>
<dbReference type="Gene3D" id="3.40.50.300">
    <property type="entry name" value="P-loop containing nucleotide triphosphate hydrolases"/>
    <property type="match status" value="1"/>
</dbReference>
<evidence type="ECO:0000313" key="3">
    <source>
        <dbReference type="Proteomes" id="UP000284990"/>
    </source>
</evidence>
<dbReference type="InterPro" id="IPR027417">
    <property type="entry name" value="P-loop_NTPase"/>
</dbReference>
<accession>A0AA92UXW3</accession>
<comment type="caution">
    <text evidence="2">The sequence shown here is derived from an EMBL/GenBank/DDBJ whole genome shotgun (WGS) entry which is preliminary data.</text>
</comment>
<reference evidence="2 3" key="1">
    <citation type="submission" date="2018-08" db="EMBL/GenBank/DDBJ databases">
        <title>A genome reference for cultivated species of the human gut microbiota.</title>
        <authorList>
            <person name="Zou Y."/>
            <person name="Xue W."/>
            <person name="Luo G."/>
        </authorList>
    </citation>
    <scope>NUCLEOTIDE SEQUENCE [LARGE SCALE GENOMIC DNA]</scope>
    <source>
        <strain evidence="2 3">AM42-23AC</strain>
    </source>
</reference>
<dbReference type="InterPro" id="IPR049050">
    <property type="entry name" value="nSTAND3"/>
</dbReference>
<dbReference type="GO" id="GO:0005524">
    <property type="term" value="F:ATP binding"/>
    <property type="evidence" value="ECO:0007669"/>
    <property type="project" value="UniProtKB-KW"/>
</dbReference>
<sequence length="1316" mass="153816">MDRYILPNIKQYKNIDDLFESTDKSNTTRFTDKSSFLGTIIKTHHLCIVGEPGIGKSRLLKELESSLSSKDVVKCNAVDFISKLIGTDVKYCIVDALDEVESNQFSRVFREIKDFCENNKNTNVVFSCRKHYVASYAHIFSSFTDLSYIELLRLENESVRDILSSCSKQVISNIEKSKKMLGLLSVPRYLEYFIEYQKENVDCKNIGQIFEQFVEKNILNAIEKYDNTQCDKNNLAILIQRVLEKIAFVMEIGRLDSITKDELYTILDGISGNMTQMVLSNLSLLFFENRILKEVNDVLMFPDTEIQEYLAAKELCRQDYIESVLYEIAVSHDVKHIYSNWLDVIPHVSYTRSSSFFNIFKLILSYESNLELDSLDALLRYVDPTILFIEQKTELFKIICNNYFNRPVYIRWRSPILSILQQCYSAGCCQVIMPKTEHLNKIQLSNISAILEVLNEGNCLSAEVISYWAKAANKLVENQDSEKQYFSLSIFEAIKDFGDLIRLADKFDTFNSKVKGKYCDITGYNEFTDKNVIQCWISDCYQKNPHAINAILCIKNPEIIITTYKQIVNDNQIEKFFDPEGDLSVHYFLLVKQILAVFNNNKETKNDLIKLFIVYLKTRHYHKISGDESRLFKQIIQDDSVSLGFVQSLDQNRELWYYLKSIEPEYIDYDLICAIENILVKLCKDNYGIDRCLLTLLSKIRHDQEKQLSLSKYLARYSDVFKRWDKSEGEENTPNNDKELEEAYNYLVDQNIKSKDKYYWALFLCENIDYLKSIDYDKVFTVIFDFFNNVDLDKTKTKKEDQHSYNLSWDLIYIPHFVNAVCELGQEEKLMQYRMILAKTLPLTRRVGNIDSHTICSFYKKIIGKLSTEENAILSDWWKSRNDDFLRISPDDIMECITEYGMDFLSYKLEEYVNTFIAEQSQENAYVASKALELIAKGYVKWSVEDYRKLFDSIEKCGIKGMKMQCNAIMIENFHDEKAISWRFSYLKNNIVPTRQFESHHVRLVSDEEQEISGTNPRMFRCFMSVQEESVIQNMLELFEFGLSLSPRIVTREYSSYLMSQIYMYFINMKKLNYIQKLRILVEKHCEGVADNNAYNIMNHYELVFLNSERGSIDASVKKYNACIANAYLPIRNDADFRNYFTTIALEVQKEIQDQGIYSLVNSQALSEDFIQRELKNTIINKCSQLGLTNVRVDREVALQDNKRTDFLIWYGMCNPIMIELKLLHNKEIQRTKERHAYKMKFEQYSKATNACLSVFWVFDVGRGGNQNVFEDLKAEYLGLPYTTCLLTKCKCSSGRDTGAIVKKQIGKRTTRKKRK</sequence>
<proteinExistence type="predicted"/>
<feature type="domain" description="Novel STAND NTPase 3" evidence="1">
    <location>
        <begin position="41"/>
        <end position="160"/>
    </location>
</feature>
<dbReference type="EMBL" id="QSFW01000031">
    <property type="protein sequence ID" value="RHA83493.1"/>
    <property type="molecule type" value="Genomic_DNA"/>
</dbReference>
<organism evidence="2 3">
    <name type="scientific">Segatella copri</name>
    <dbReference type="NCBI Taxonomy" id="165179"/>
    <lineage>
        <taxon>Bacteria</taxon>
        <taxon>Pseudomonadati</taxon>
        <taxon>Bacteroidota</taxon>
        <taxon>Bacteroidia</taxon>
        <taxon>Bacteroidales</taxon>
        <taxon>Prevotellaceae</taxon>
        <taxon>Segatella</taxon>
    </lineage>
</organism>
<keyword evidence="2" id="KW-0067">ATP-binding</keyword>
<keyword evidence="2" id="KW-0547">Nucleotide-binding</keyword>
<name>A0AA92UXW3_9BACT</name>